<feature type="region of interest" description="Disordered" evidence="7">
    <location>
        <begin position="271"/>
        <end position="291"/>
    </location>
</feature>
<evidence type="ECO:0000256" key="1">
    <source>
        <dbReference type="ARBA" id="ARBA00004651"/>
    </source>
</evidence>
<proteinExistence type="inferred from homology"/>
<feature type="transmembrane region" description="Helical" evidence="8">
    <location>
        <begin position="302"/>
        <end position="323"/>
    </location>
</feature>
<evidence type="ECO:0000256" key="5">
    <source>
        <dbReference type="ARBA" id="ARBA00022989"/>
    </source>
</evidence>
<comment type="subcellular location">
    <subcellularLocation>
        <location evidence="1">Cell membrane</location>
        <topology evidence="1">Multi-pass membrane protein</topology>
    </subcellularLocation>
</comment>
<dbReference type="Proteomes" id="UP001223646">
    <property type="component" value="Unassembled WGS sequence"/>
</dbReference>
<feature type="compositionally biased region" description="Acidic residues" evidence="7">
    <location>
        <begin position="78"/>
        <end position="108"/>
    </location>
</feature>
<dbReference type="InterPro" id="IPR051907">
    <property type="entry name" value="DoxX-like_oxidoreductase"/>
</dbReference>
<comment type="caution">
    <text evidence="9">The sequence shown here is derived from an EMBL/GenBank/DDBJ whole genome shotgun (WGS) entry which is preliminary data.</text>
</comment>
<evidence type="ECO:0000256" key="7">
    <source>
        <dbReference type="SAM" id="MobiDB-lite"/>
    </source>
</evidence>
<accession>A0AAW9SXG3</accession>
<reference evidence="9" key="1">
    <citation type="submission" date="2023-05" db="EMBL/GenBank/DDBJ databases">
        <authorList>
            <person name="Du J."/>
        </authorList>
    </citation>
    <scope>NUCLEOTIDE SEQUENCE</scope>
    <source>
        <strain evidence="9">UMB1064</strain>
    </source>
</reference>
<dbReference type="GO" id="GO:0005886">
    <property type="term" value="C:plasma membrane"/>
    <property type="evidence" value="ECO:0007669"/>
    <property type="project" value="UniProtKB-SubCell"/>
</dbReference>
<keyword evidence="5 8" id="KW-1133">Transmembrane helix</keyword>
<evidence type="ECO:0000256" key="4">
    <source>
        <dbReference type="ARBA" id="ARBA00022692"/>
    </source>
</evidence>
<feature type="transmembrane region" description="Helical" evidence="8">
    <location>
        <begin position="439"/>
        <end position="458"/>
    </location>
</feature>
<evidence type="ECO:0000256" key="8">
    <source>
        <dbReference type="SAM" id="Phobius"/>
    </source>
</evidence>
<evidence type="ECO:0000313" key="10">
    <source>
        <dbReference type="Proteomes" id="UP001223646"/>
    </source>
</evidence>
<organism evidence="9 10">
    <name type="scientific">Corynebacterium amycolatum</name>
    <dbReference type="NCBI Taxonomy" id="43765"/>
    <lineage>
        <taxon>Bacteria</taxon>
        <taxon>Bacillati</taxon>
        <taxon>Actinomycetota</taxon>
        <taxon>Actinomycetes</taxon>
        <taxon>Mycobacteriales</taxon>
        <taxon>Corynebacteriaceae</taxon>
        <taxon>Corynebacterium</taxon>
    </lineage>
</organism>
<gene>
    <name evidence="9" type="ORF">QP460_001720</name>
</gene>
<dbReference type="AlphaFoldDB" id="A0AAW9SXG3"/>
<comment type="similarity">
    <text evidence="2">Belongs to the DoxX family.</text>
</comment>
<evidence type="ECO:0000313" key="9">
    <source>
        <dbReference type="EMBL" id="MEO3716311.1"/>
    </source>
</evidence>
<dbReference type="EMBL" id="JASOOY020000005">
    <property type="protein sequence ID" value="MEO3716311.1"/>
    <property type="molecule type" value="Genomic_DNA"/>
</dbReference>
<sequence>MSDSEKYPNDRALENVEDGFDDDLDVPTYRKLAEPMNEETNRDDSDNTATQIFPGVPEKRVDEEPEAEVDQENLPPEAETDSGAEAEAETESETETVTEPSSEPEPEAQEAPKKRYDAYAAAGRTAPQVISPAGKPSPRDEQAETELAPAADKESEIAPESEATEIFEQPARSERVDSDEDFSQPTQAFSASEAAAASTAGTAANKSEAQSAFDDEAESTYGSARNSAAETQYFDESDFAEPAASRDTAGAAGAAGVAGAGVGAAGATAATTTAAADDDEDTDFYDDNEPEHRRGTTDFGLLLLRLGLGALLLVHGLTTLLGWGNSGGTTALETQFSQNNFALGPVMATAIPTVQLIAGALLILGLATPLAAALALALSAYLSMFDVATSANGVNIVGQDSSSLQLQLLMTAMALGLQFTGPGRIGIDFGRGWARRPLASSWIFGILSIAAAIGLWWLTTGTLPFIG</sequence>
<dbReference type="RefSeq" id="WP_246821986.1">
    <property type="nucleotide sequence ID" value="NZ_JASOMP010000001.1"/>
</dbReference>
<protein>
    <submittedName>
        <fullName evidence="9">DoxX family membrane protein</fullName>
    </submittedName>
</protein>
<evidence type="ECO:0000256" key="6">
    <source>
        <dbReference type="ARBA" id="ARBA00023136"/>
    </source>
</evidence>
<feature type="compositionally biased region" description="Acidic residues" evidence="7">
    <location>
        <begin position="15"/>
        <end position="25"/>
    </location>
</feature>
<name>A0AAW9SXG3_CORAY</name>
<dbReference type="Pfam" id="PF07681">
    <property type="entry name" value="DoxX"/>
    <property type="match status" value="1"/>
</dbReference>
<feature type="compositionally biased region" description="Acidic residues" evidence="7">
    <location>
        <begin position="276"/>
        <end position="289"/>
    </location>
</feature>
<feature type="region of interest" description="Disordered" evidence="7">
    <location>
        <begin position="1"/>
        <end position="224"/>
    </location>
</feature>
<feature type="compositionally biased region" description="Low complexity" evidence="7">
    <location>
        <begin position="186"/>
        <end position="204"/>
    </location>
</feature>
<reference evidence="9" key="2">
    <citation type="submission" date="2024-05" db="EMBL/GenBank/DDBJ databases">
        <authorList>
            <person name="Wolfe A."/>
        </authorList>
    </citation>
    <scope>NUCLEOTIDE SEQUENCE</scope>
    <source>
        <strain evidence="9">UMB1064</strain>
    </source>
</reference>
<keyword evidence="3" id="KW-1003">Cell membrane</keyword>
<dbReference type="PANTHER" id="PTHR33452">
    <property type="entry name" value="OXIDOREDUCTASE CATD-RELATED"/>
    <property type="match status" value="1"/>
</dbReference>
<feature type="compositionally biased region" description="Basic and acidic residues" evidence="7">
    <location>
        <begin position="1"/>
        <end position="14"/>
    </location>
</feature>
<dbReference type="InterPro" id="IPR032808">
    <property type="entry name" value="DoxX"/>
</dbReference>
<keyword evidence="4 8" id="KW-0812">Transmembrane</keyword>
<keyword evidence="6 8" id="KW-0472">Membrane</keyword>
<dbReference type="PANTHER" id="PTHR33452:SF1">
    <property type="entry name" value="INNER MEMBRANE PROTEIN YPHA-RELATED"/>
    <property type="match status" value="1"/>
</dbReference>
<evidence type="ECO:0000256" key="2">
    <source>
        <dbReference type="ARBA" id="ARBA00006679"/>
    </source>
</evidence>
<evidence type="ECO:0000256" key="3">
    <source>
        <dbReference type="ARBA" id="ARBA00022475"/>
    </source>
</evidence>